<evidence type="ECO:0000313" key="1">
    <source>
        <dbReference type="EnsemblMetazoa" id="AALFPA23_008650.P11718"/>
    </source>
</evidence>
<sequence length="240" mass="26658">MTDSRVLLDRLDDYKVLFGFATLSASNRVSEMKDLTKDGVWGHVPDTENPADLISRGMSPAHLQYQTLWIVGSGPKQFWLHTDDASSIELDASILEERPTPAFPVQAVPPSEIFGERSSFTELVRIVALLLRPRHNSQNCNRSPRKTGSLTLDEQEQATIALVRLSQQECCPQELKELPKRGSVHDSSNIVTLHPQLCDGLMRVGGRLSEASISSGRRHPYILHHKHPLATSCSTLVSNC</sequence>
<accession>A0ABM1YFA7</accession>
<keyword evidence="2" id="KW-1185">Reference proteome</keyword>
<protein>
    <recommendedName>
        <fullName evidence="3">Secreted protein</fullName>
    </recommendedName>
</protein>
<reference evidence="2" key="1">
    <citation type="journal article" date="2015" name="Proc. Natl. Acad. Sci. U.S.A.">
        <title>Genome sequence of the Asian Tiger mosquito, Aedes albopictus, reveals insights into its biology, genetics, and evolution.</title>
        <authorList>
            <person name="Chen X.G."/>
            <person name="Jiang X."/>
            <person name="Gu J."/>
            <person name="Xu M."/>
            <person name="Wu Y."/>
            <person name="Deng Y."/>
            <person name="Zhang C."/>
            <person name="Bonizzoni M."/>
            <person name="Dermauw W."/>
            <person name="Vontas J."/>
            <person name="Armbruster P."/>
            <person name="Huang X."/>
            <person name="Yang Y."/>
            <person name="Zhang H."/>
            <person name="He W."/>
            <person name="Peng H."/>
            <person name="Liu Y."/>
            <person name="Wu K."/>
            <person name="Chen J."/>
            <person name="Lirakis M."/>
            <person name="Topalis P."/>
            <person name="Van Leeuwen T."/>
            <person name="Hall A.B."/>
            <person name="Jiang X."/>
            <person name="Thorpe C."/>
            <person name="Mueller R.L."/>
            <person name="Sun C."/>
            <person name="Waterhouse R.M."/>
            <person name="Yan G."/>
            <person name="Tu Z.J."/>
            <person name="Fang X."/>
            <person name="James A.A."/>
        </authorList>
    </citation>
    <scope>NUCLEOTIDE SEQUENCE [LARGE SCALE GENOMIC DNA]</scope>
    <source>
        <strain evidence="2">Foshan</strain>
    </source>
</reference>
<dbReference type="EnsemblMetazoa" id="AALFPA23_008650.R11718">
    <property type="protein sequence ID" value="AALFPA23_008650.P11718"/>
    <property type="gene ID" value="AALFPA23_008650"/>
</dbReference>
<organism evidence="1 2">
    <name type="scientific">Aedes albopictus</name>
    <name type="common">Asian tiger mosquito</name>
    <name type="synonym">Stegomyia albopicta</name>
    <dbReference type="NCBI Taxonomy" id="7160"/>
    <lineage>
        <taxon>Eukaryota</taxon>
        <taxon>Metazoa</taxon>
        <taxon>Ecdysozoa</taxon>
        <taxon>Arthropoda</taxon>
        <taxon>Hexapoda</taxon>
        <taxon>Insecta</taxon>
        <taxon>Pterygota</taxon>
        <taxon>Neoptera</taxon>
        <taxon>Endopterygota</taxon>
        <taxon>Diptera</taxon>
        <taxon>Nematocera</taxon>
        <taxon>Culicoidea</taxon>
        <taxon>Culicidae</taxon>
        <taxon>Culicinae</taxon>
        <taxon>Aedini</taxon>
        <taxon>Aedes</taxon>
        <taxon>Stegomyia</taxon>
    </lineage>
</organism>
<dbReference type="PANTHER" id="PTHR47331:SF2">
    <property type="match status" value="1"/>
</dbReference>
<proteinExistence type="predicted"/>
<evidence type="ECO:0008006" key="3">
    <source>
        <dbReference type="Google" id="ProtNLM"/>
    </source>
</evidence>
<dbReference type="PANTHER" id="PTHR47331">
    <property type="entry name" value="PHD-TYPE DOMAIN-CONTAINING PROTEIN"/>
    <property type="match status" value="1"/>
</dbReference>
<dbReference type="RefSeq" id="XP_062703575.1">
    <property type="nucleotide sequence ID" value="XM_062847591.1"/>
</dbReference>
<evidence type="ECO:0000313" key="2">
    <source>
        <dbReference type="Proteomes" id="UP000069940"/>
    </source>
</evidence>
<dbReference type="GeneID" id="134286028"/>
<dbReference type="Proteomes" id="UP000069940">
    <property type="component" value="Unassembled WGS sequence"/>
</dbReference>
<name>A0ABM1YFA7_AEDAL</name>
<reference evidence="1" key="2">
    <citation type="submission" date="2025-05" db="UniProtKB">
        <authorList>
            <consortium name="EnsemblMetazoa"/>
        </authorList>
    </citation>
    <scope>IDENTIFICATION</scope>
    <source>
        <strain evidence="1">Foshan</strain>
    </source>
</reference>